<dbReference type="OrthoDB" id="3655061at2"/>
<protein>
    <submittedName>
        <fullName evidence="1">Uncharacterized protein</fullName>
    </submittedName>
</protein>
<reference evidence="1 2" key="1">
    <citation type="submission" date="2016-12" db="EMBL/GenBank/DDBJ databases">
        <title>The draft genome sequence of Actinophytocola xinjiangensis.</title>
        <authorList>
            <person name="Wang W."/>
            <person name="Yuan L."/>
        </authorList>
    </citation>
    <scope>NUCLEOTIDE SEQUENCE [LARGE SCALE GENOMIC DNA]</scope>
    <source>
        <strain evidence="1 2">CGMCC 4.4663</strain>
    </source>
</reference>
<gene>
    <name evidence="1" type="ORF">BLA60_28290</name>
</gene>
<evidence type="ECO:0000313" key="2">
    <source>
        <dbReference type="Proteomes" id="UP000185696"/>
    </source>
</evidence>
<evidence type="ECO:0000313" key="1">
    <source>
        <dbReference type="EMBL" id="OLF07119.1"/>
    </source>
</evidence>
<proteinExistence type="predicted"/>
<dbReference type="AlphaFoldDB" id="A0A7Z0WH40"/>
<organism evidence="1 2">
    <name type="scientific">Actinophytocola xinjiangensis</name>
    <dbReference type="NCBI Taxonomy" id="485602"/>
    <lineage>
        <taxon>Bacteria</taxon>
        <taxon>Bacillati</taxon>
        <taxon>Actinomycetota</taxon>
        <taxon>Actinomycetes</taxon>
        <taxon>Pseudonocardiales</taxon>
        <taxon>Pseudonocardiaceae</taxon>
    </lineage>
</organism>
<comment type="caution">
    <text evidence="1">The sequence shown here is derived from an EMBL/GenBank/DDBJ whole genome shotgun (WGS) entry which is preliminary data.</text>
</comment>
<name>A0A7Z0WH40_9PSEU</name>
<sequence>MHDVDSALDLLCDRDLASGRRVSEAWRGLSGGDARYRASQFDVQRYLWLILPRLVRAGDPVDWRPVVEAFGAFFELTGEPRYAEICRGRWTERVLAAADDLDRCAELAINAMDDSGVLPPEDLDIAWLSEPGPYEAAAFDAIARALESAIEDGQIPLATPATDAMRLVLAVDLLNSTLADEGRRTVAQAMTTERMRYWSRQTPSSALRELLVRTEPDIAAPPRRDLRLDTLAPLRLLLEACGGPGARLTRAGYLPTELVARLVEALPDELASAGGGRSEAGWPPVMRLRDLAERCELLEPDGGRLRLTYLGEDALIDELALFGALISRLIGMADPTHRQHVLETVFTMMLLEARVDRAALDRRITVVLAEYGWERVSDPDSDPDSDPVGDLADEVPALRAETLADLRILGALADGADAADDDGRPVGVNDFGRELVVASMRARVMQGWWWG</sequence>
<dbReference type="Proteomes" id="UP000185696">
    <property type="component" value="Unassembled WGS sequence"/>
</dbReference>
<keyword evidence="2" id="KW-1185">Reference proteome</keyword>
<dbReference type="EMBL" id="MSIF01000017">
    <property type="protein sequence ID" value="OLF07119.1"/>
    <property type="molecule type" value="Genomic_DNA"/>
</dbReference>
<accession>A0A7Z0WH40</accession>
<dbReference type="RefSeq" id="WP_075136062.1">
    <property type="nucleotide sequence ID" value="NZ_MSIF01000017.1"/>
</dbReference>